<dbReference type="Proteomes" id="UP000019482">
    <property type="component" value="Unassembled WGS sequence"/>
</dbReference>
<name>W6N3Q9_CLOTY</name>
<evidence type="ECO:0000256" key="4">
    <source>
        <dbReference type="ARBA" id="ARBA00022723"/>
    </source>
</evidence>
<gene>
    <name evidence="8" type="primary">rnz</name>
    <name evidence="9" type="ORF">CTDIVETGP_1183</name>
</gene>
<comment type="similarity">
    <text evidence="8">Belongs to the RNase Z family.</text>
</comment>
<evidence type="ECO:0000256" key="7">
    <source>
        <dbReference type="ARBA" id="ARBA00022833"/>
    </source>
</evidence>
<comment type="function">
    <text evidence="8">Zinc phosphodiesterase, which displays some tRNA 3'-processing endonuclease activity. Probably involved in tRNA maturation, by removing a 3'-trailer from precursor tRNA.</text>
</comment>
<sequence length="303" mass="33976">MLDLCLLGCGGGMPTPERFLTSMVLSYNGRKLLIDCGEGTQVSLKIYKLGFKSIDTILFTHFHADHIAGLPGLLLTIAGSGRKDPITIMGPSGLCNTIEGLRVIAPSLPYELNLIEFNAEEKCSQKMGAFNIRALPVDHGIPCIAYSIYIPRNKKFDRQMAENNNVPIKLWNTLQKGENCKYQNVVYTPDMVLGKERRGIKVSYCTDSRPTSDLIQFVENSNLFVCEGTYGDEEKFQKAVEYKHMLFSESAEIAKQANVEELWLTHFSPSMINPEEYLQKTRNIFSNTVLGRNGLKKSLGFEN</sequence>
<dbReference type="CDD" id="cd07717">
    <property type="entry name" value="RNaseZ_ZiPD-like_MBL-fold"/>
    <property type="match status" value="1"/>
</dbReference>
<feature type="binding site" evidence="8">
    <location>
        <position position="66"/>
    </location>
    <ligand>
        <name>Zn(2+)</name>
        <dbReference type="ChEBI" id="CHEBI:29105"/>
        <label>2</label>
        <note>catalytic</note>
    </ligand>
</feature>
<evidence type="ECO:0000256" key="5">
    <source>
        <dbReference type="ARBA" id="ARBA00022759"/>
    </source>
</evidence>
<dbReference type="RefSeq" id="WP_017895504.1">
    <property type="nucleotide sequence ID" value="NZ_CBXI010000019.1"/>
</dbReference>
<evidence type="ECO:0000256" key="2">
    <source>
        <dbReference type="ARBA" id="ARBA00022694"/>
    </source>
</evidence>
<dbReference type="InterPro" id="IPR013471">
    <property type="entry name" value="RNase_Z/BN"/>
</dbReference>
<evidence type="ECO:0000256" key="6">
    <source>
        <dbReference type="ARBA" id="ARBA00022801"/>
    </source>
</evidence>
<keyword evidence="3 8" id="KW-0540">Nuclease</keyword>
<feature type="binding site" evidence="8">
    <location>
        <position position="63"/>
    </location>
    <ligand>
        <name>Zn(2+)</name>
        <dbReference type="ChEBI" id="CHEBI:29105"/>
        <label>1</label>
        <note>catalytic</note>
    </ligand>
</feature>
<comment type="caution">
    <text evidence="9">The sequence shown here is derived from an EMBL/GenBank/DDBJ whole genome shotgun (WGS) entry which is preliminary data.</text>
</comment>
<dbReference type="Pfam" id="PF23023">
    <property type="entry name" value="Anti-Pycsar_Apyc1"/>
    <property type="match status" value="1"/>
</dbReference>
<feature type="binding site" evidence="8">
    <location>
        <position position="207"/>
    </location>
    <ligand>
        <name>Zn(2+)</name>
        <dbReference type="ChEBI" id="CHEBI:29105"/>
        <label>1</label>
        <note>catalytic</note>
    </ligand>
</feature>
<dbReference type="PANTHER" id="PTHR46018">
    <property type="entry name" value="ZINC PHOSPHODIESTERASE ELAC PROTEIN 1"/>
    <property type="match status" value="1"/>
</dbReference>
<feature type="binding site" evidence="8">
    <location>
        <position position="65"/>
    </location>
    <ligand>
        <name>Zn(2+)</name>
        <dbReference type="ChEBI" id="CHEBI:29105"/>
        <label>2</label>
        <note>catalytic</note>
    </ligand>
</feature>
<evidence type="ECO:0000256" key="3">
    <source>
        <dbReference type="ARBA" id="ARBA00022722"/>
    </source>
</evidence>
<evidence type="ECO:0000256" key="8">
    <source>
        <dbReference type="HAMAP-Rule" id="MF_01818"/>
    </source>
</evidence>
<evidence type="ECO:0000313" key="9">
    <source>
        <dbReference type="EMBL" id="CDL91113.1"/>
    </source>
</evidence>
<dbReference type="GO" id="GO:0008270">
    <property type="term" value="F:zinc ion binding"/>
    <property type="evidence" value="ECO:0007669"/>
    <property type="project" value="UniProtKB-UniRule"/>
</dbReference>
<dbReference type="HAMAP" id="MF_01818">
    <property type="entry name" value="RNase_Z_BN"/>
    <property type="match status" value="1"/>
</dbReference>
<dbReference type="InterPro" id="IPR036866">
    <property type="entry name" value="RibonucZ/Hydroxyglut_hydro"/>
</dbReference>
<organism evidence="9 10">
    <name type="scientific">Clostridium tyrobutyricum DIVETGP</name>
    <dbReference type="NCBI Taxonomy" id="1408889"/>
    <lineage>
        <taxon>Bacteria</taxon>
        <taxon>Bacillati</taxon>
        <taxon>Bacillota</taxon>
        <taxon>Clostridia</taxon>
        <taxon>Eubacteriales</taxon>
        <taxon>Clostridiaceae</taxon>
        <taxon>Clostridium</taxon>
    </lineage>
</organism>
<dbReference type="GeneID" id="29418749"/>
<keyword evidence="6 8" id="KW-0378">Hydrolase</keyword>
<keyword evidence="7 8" id="KW-0862">Zinc</keyword>
<feature type="binding site" evidence="8">
    <location>
        <position position="266"/>
    </location>
    <ligand>
        <name>Zn(2+)</name>
        <dbReference type="ChEBI" id="CHEBI:29105"/>
        <label>2</label>
        <note>catalytic</note>
    </ligand>
</feature>
<protein>
    <recommendedName>
        <fullName evidence="8">Ribonuclease Z</fullName>
        <shortName evidence="8">RNase Z</shortName>
        <ecNumber evidence="8">3.1.26.11</ecNumber>
    </recommendedName>
    <alternativeName>
        <fullName evidence="8">tRNA 3 endonuclease</fullName>
    </alternativeName>
    <alternativeName>
        <fullName evidence="8">tRNase Z</fullName>
    </alternativeName>
</protein>
<dbReference type="AlphaFoldDB" id="W6N3Q9"/>
<feature type="active site" description="Proton acceptor" evidence="8">
    <location>
        <position position="65"/>
    </location>
</feature>
<evidence type="ECO:0000313" key="10">
    <source>
        <dbReference type="Proteomes" id="UP000019482"/>
    </source>
</evidence>
<dbReference type="NCBIfam" id="NF000801">
    <property type="entry name" value="PRK00055.1-3"/>
    <property type="match status" value="1"/>
</dbReference>
<proteinExistence type="inferred from homology"/>
<keyword evidence="4 8" id="KW-0479">Metal-binding</keyword>
<feature type="binding site" evidence="8">
    <location>
        <position position="61"/>
    </location>
    <ligand>
        <name>Zn(2+)</name>
        <dbReference type="ChEBI" id="CHEBI:29105"/>
        <label>1</label>
        <note>catalytic</note>
    </ligand>
</feature>
<comment type="cofactor">
    <cofactor evidence="8">
        <name>Zn(2+)</name>
        <dbReference type="ChEBI" id="CHEBI:29105"/>
    </cofactor>
    <text evidence="8">Binds 2 Zn(2+) ions.</text>
</comment>
<feature type="binding site" evidence="8">
    <location>
        <position position="207"/>
    </location>
    <ligand>
        <name>Zn(2+)</name>
        <dbReference type="ChEBI" id="CHEBI:29105"/>
        <label>2</label>
        <note>catalytic</note>
    </ligand>
</feature>
<keyword evidence="10" id="KW-1185">Reference proteome</keyword>
<accession>W6N3Q9</accession>
<dbReference type="EC" id="3.1.26.11" evidence="8"/>
<dbReference type="EMBL" id="CBXI010000019">
    <property type="protein sequence ID" value="CDL91113.1"/>
    <property type="molecule type" value="Genomic_DNA"/>
</dbReference>
<dbReference type="GO" id="GO:0042781">
    <property type="term" value="F:3'-tRNA processing endoribonuclease activity"/>
    <property type="evidence" value="ECO:0007669"/>
    <property type="project" value="UniProtKB-UniRule"/>
</dbReference>
<comment type="catalytic activity">
    <reaction evidence="8">
        <text>Endonucleolytic cleavage of RNA, removing extra 3' nucleotides from tRNA precursor, generating 3' termini of tRNAs. A 3'-hydroxy group is left at the tRNA terminus and a 5'-phosphoryl group is left at the trailer molecule.</text>
        <dbReference type="EC" id="3.1.26.11"/>
    </reaction>
</comment>
<dbReference type="Gene3D" id="3.60.15.10">
    <property type="entry name" value="Ribonuclease Z/Hydroxyacylglutathione hydrolase-like"/>
    <property type="match status" value="1"/>
</dbReference>
<dbReference type="PANTHER" id="PTHR46018:SF2">
    <property type="entry name" value="ZINC PHOSPHODIESTERASE ELAC PROTEIN 1"/>
    <property type="match status" value="1"/>
</dbReference>
<dbReference type="OrthoDB" id="9800940at2"/>
<comment type="subunit">
    <text evidence="1 8">Homodimer.</text>
</comment>
<feature type="binding site" evidence="8">
    <location>
        <position position="139"/>
    </location>
    <ligand>
        <name>Zn(2+)</name>
        <dbReference type="ChEBI" id="CHEBI:29105"/>
        <label>1</label>
        <note>catalytic</note>
    </ligand>
</feature>
<reference evidence="9 10" key="1">
    <citation type="journal article" date="2015" name="Genome Announc.">
        <title>Draft Genome Sequence of Clostridium tyrobutyricum Strain DIVETGP, Isolated from Cow's Milk for Grana Padano Production.</title>
        <authorList>
            <person name="Soggiu A."/>
            <person name="Piras C."/>
            <person name="Gaiarsa S."/>
            <person name="Sassera D."/>
            <person name="Roncada P."/>
            <person name="Bendixen E."/>
            <person name="Brasca M."/>
            <person name="Bonizzi L."/>
        </authorList>
    </citation>
    <scope>NUCLEOTIDE SEQUENCE [LARGE SCALE GENOMIC DNA]</scope>
    <source>
        <strain evidence="9 10">DIVETGP</strain>
    </source>
</reference>
<keyword evidence="2 8" id="KW-0819">tRNA processing</keyword>
<keyword evidence="5 8" id="KW-0255">Endonuclease</keyword>
<dbReference type="NCBIfam" id="TIGR02651">
    <property type="entry name" value="RNase_Z"/>
    <property type="match status" value="1"/>
</dbReference>
<evidence type="ECO:0000256" key="1">
    <source>
        <dbReference type="ARBA" id="ARBA00011738"/>
    </source>
</evidence>
<dbReference type="SUPFAM" id="SSF56281">
    <property type="entry name" value="Metallo-hydrolase/oxidoreductase"/>
    <property type="match status" value="1"/>
</dbReference>